<evidence type="ECO:0000256" key="5">
    <source>
        <dbReference type="ARBA" id="ARBA00022630"/>
    </source>
</evidence>
<dbReference type="SUPFAM" id="SSF56645">
    <property type="entry name" value="Acyl-CoA dehydrogenase NM domain-like"/>
    <property type="match status" value="1"/>
</dbReference>
<feature type="domain" description="Acyl-CoA oxidase C-terminal" evidence="14">
    <location>
        <begin position="503"/>
        <end position="682"/>
    </location>
</feature>
<gene>
    <name evidence="17" type="ORF">K0M31_015715</name>
</gene>
<comment type="cofactor">
    <cofactor evidence="1">
        <name>FAD</name>
        <dbReference type="ChEBI" id="CHEBI:57692"/>
    </cofactor>
</comment>
<dbReference type="FunFam" id="1.20.140.10:FF:000007">
    <property type="entry name" value="Acyl-coenzyme A oxidase"/>
    <property type="match status" value="1"/>
</dbReference>
<keyword evidence="7" id="KW-0276">Fatty acid metabolism</keyword>
<dbReference type="PANTHER" id="PTHR10909:SF390">
    <property type="entry name" value="PEROXISOMAL ACYL-COENZYME A OXIDASE 3"/>
    <property type="match status" value="1"/>
</dbReference>
<dbReference type="FunFam" id="1.20.140.10:FF:000010">
    <property type="entry name" value="Acyl-coenzyme A oxidase"/>
    <property type="match status" value="1"/>
</dbReference>
<keyword evidence="8" id="KW-0560">Oxidoreductase</keyword>
<evidence type="ECO:0000256" key="10">
    <source>
        <dbReference type="ARBA" id="ARBA00023140"/>
    </source>
</evidence>
<evidence type="ECO:0000259" key="16">
    <source>
        <dbReference type="Pfam" id="PF22924"/>
    </source>
</evidence>
<feature type="domain" description="Acyl-CoA oxidase C-alpha1" evidence="16">
    <location>
        <begin position="295"/>
        <end position="459"/>
    </location>
</feature>
<feature type="active site" description="Proton acceptor" evidence="12">
    <location>
        <position position="444"/>
    </location>
</feature>
<evidence type="ECO:0000256" key="11">
    <source>
        <dbReference type="PIRNR" id="PIRNR000168"/>
    </source>
</evidence>
<evidence type="ECO:0000256" key="2">
    <source>
        <dbReference type="ARBA" id="ARBA00004275"/>
    </source>
</evidence>
<evidence type="ECO:0000256" key="8">
    <source>
        <dbReference type="ARBA" id="ARBA00023002"/>
    </source>
</evidence>
<dbReference type="Pfam" id="PF22924">
    <property type="entry name" value="ACOX_C_alpha1"/>
    <property type="match status" value="1"/>
</dbReference>
<dbReference type="GO" id="GO:0071949">
    <property type="term" value="F:FAD binding"/>
    <property type="evidence" value="ECO:0007669"/>
    <property type="project" value="InterPro"/>
</dbReference>
<dbReference type="AlphaFoldDB" id="A0AA40KF37"/>
<evidence type="ECO:0000256" key="3">
    <source>
        <dbReference type="ARBA" id="ARBA00005189"/>
    </source>
</evidence>
<name>A0AA40KF37_9HYME</name>
<protein>
    <recommendedName>
        <fullName evidence="11">Acyl-coenzyme A oxidase</fullName>
    </recommendedName>
</protein>
<comment type="caution">
    <text evidence="17">The sequence shown here is derived from an EMBL/GenBank/DDBJ whole genome shotgun (WGS) entry which is preliminary data.</text>
</comment>
<dbReference type="InterPro" id="IPR006091">
    <property type="entry name" value="Acyl-CoA_Oxase/DH_mid-dom"/>
</dbReference>
<evidence type="ECO:0000256" key="9">
    <source>
        <dbReference type="ARBA" id="ARBA00023098"/>
    </source>
</evidence>
<sequence>MKGILIEELRMKDIIADLPKGPLEPYRKCATFDWKLLKLNLEGEDFVKFQNTLWNFIKKSPVFQRHTCATLDEERRLCNARVRALKDNDIASPLIHGHWFNIMFQYEASIPIKMGVMDGMVPSSILALGNENHFQTVEKIQEGQYTCCFALTEISHGTNAKGIRTTATYDAKSKGFILNTPDFEAAKCWIGGLGKTATHAIVFAQLITPDQQNHGLHIFIVPVRDPNTHMPYPNINVGDMGKKIALNGVDNGFIIFNNYFISRTCLLNKTADISEDGSYTASVKDKSKRFGASLGALSLGRITITSICANFASVAITIAIRYCAVRKQFGPSEFEEWPVIEYQAQQWRLFPHLAETYALKIFSVEFMNQMLEFNIKLITTKNQDNIDNEGMEIHALSSATKAICSWTSRDIIQDCRESCGGHGYLKISRLGDLRAENDVTCTFEGENNVLIQQASNWLLNQWSNVLSGKPINSPFGTADFMKNANNTLIHTFSYSTIDETMKPENIFLSFTWLLCYYVKRTYDQTQTLKHKGYDDFETRNNTQVFFAQTLSLLYGQHVIMKYFMECIQNPSWRTEERNVLTKLCSLYGAAILEKRLGDFYAGGYASPKSNMDRLLREGIIILCKELVREAVALVDVLAPPDFILNSSLGMSDGQVYEHIKEKIFKDKENFERPSWWREIVRSKL</sequence>
<dbReference type="GO" id="GO:0005504">
    <property type="term" value="F:fatty acid binding"/>
    <property type="evidence" value="ECO:0007669"/>
    <property type="project" value="TreeGrafter"/>
</dbReference>
<comment type="subcellular location">
    <subcellularLocation>
        <location evidence="2">Peroxisome</location>
    </subcellularLocation>
</comment>
<evidence type="ECO:0000313" key="18">
    <source>
        <dbReference type="Proteomes" id="UP001177670"/>
    </source>
</evidence>
<feature type="domain" description="Acyl-CoA oxidase/dehydrogenase middle" evidence="15">
    <location>
        <begin position="148"/>
        <end position="258"/>
    </location>
</feature>
<evidence type="ECO:0000256" key="1">
    <source>
        <dbReference type="ARBA" id="ARBA00001974"/>
    </source>
</evidence>
<keyword evidence="6 11" id="KW-0274">FAD</keyword>
<dbReference type="InterPro" id="IPR002655">
    <property type="entry name" value="Acyl-CoA_oxidase_C"/>
</dbReference>
<dbReference type="GO" id="GO:0016402">
    <property type="term" value="F:pristanoyl-CoA oxidase activity"/>
    <property type="evidence" value="ECO:0007669"/>
    <property type="project" value="TreeGrafter"/>
</dbReference>
<comment type="pathway">
    <text evidence="3">Lipid metabolism.</text>
</comment>
<dbReference type="Gene3D" id="1.20.140.10">
    <property type="entry name" value="Butyryl-CoA Dehydrogenase, subunit A, domain 3"/>
    <property type="match status" value="2"/>
</dbReference>
<dbReference type="FunFam" id="2.40.110.10:FF:000005">
    <property type="entry name" value="Acyl-coenzyme A oxidase"/>
    <property type="match status" value="1"/>
</dbReference>
<keyword evidence="5 11" id="KW-0285">Flavoprotein</keyword>
<dbReference type="InterPro" id="IPR046373">
    <property type="entry name" value="Acyl-CoA_Oxase/DH_mid-dom_sf"/>
</dbReference>
<evidence type="ECO:0000259" key="15">
    <source>
        <dbReference type="Pfam" id="PF02770"/>
    </source>
</evidence>
<dbReference type="PIRSF" id="PIRSF000168">
    <property type="entry name" value="Acyl-CoA_oxidase"/>
    <property type="match status" value="1"/>
</dbReference>
<evidence type="ECO:0000256" key="4">
    <source>
        <dbReference type="ARBA" id="ARBA00006288"/>
    </source>
</evidence>
<evidence type="ECO:0000313" key="17">
    <source>
        <dbReference type="EMBL" id="KAK1117778.1"/>
    </source>
</evidence>
<evidence type="ECO:0000256" key="12">
    <source>
        <dbReference type="PIRSR" id="PIRSR000168-1"/>
    </source>
</evidence>
<evidence type="ECO:0000259" key="14">
    <source>
        <dbReference type="Pfam" id="PF01756"/>
    </source>
</evidence>
<reference evidence="17" key="1">
    <citation type="submission" date="2021-10" db="EMBL/GenBank/DDBJ databases">
        <title>Melipona bicolor Genome sequencing and assembly.</title>
        <authorList>
            <person name="Araujo N.S."/>
            <person name="Arias M.C."/>
        </authorList>
    </citation>
    <scope>NUCLEOTIDE SEQUENCE</scope>
    <source>
        <strain evidence="17">USP_2M_L1-L4_2017</strain>
        <tissue evidence="17">Whole body</tissue>
    </source>
</reference>
<dbReference type="Pfam" id="PF02770">
    <property type="entry name" value="Acyl-CoA_dh_M"/>
    <property type="match status" value="1"/>
</dbReference>
<feature type="binding site" evidence="13">
    <location>
        <position position="191"/>
    </location>
    <ligand>
        <name>FAD</name>
        <dbReference type="ChEBI" id="CHEBI:57692"/>
    </ligand>
</feature>
<dbReference type="GO" id="GO:0055088">
    <property type="term" value="P:lipid homeostasis"/>
    <property type="evidence" value="ECO:0007669"/>
    <property type="project" value="TreeGrafter"/>
</dbReference>
<keyword evidence="10" id="KW-0576">Peroxisome</keyword>
<keyword evidence="18" id="KW-1185">Reference proteome</keyword>
<comment type="similarity">
    <text evidence="4 11">Belongs to the acyl-CoA oxidase family.</text>
</comment>
<dbReference type="GO" id="GO:0005777">
    <property type="term" value="C:peroxisome"/>
    <property type="evidence" value="ECO:0007669"/>
    <property type="project" value="UniProtKB-SubCell"/>
</dbReference>
<evidence type="ECO:0000256" key="7">
    <source>
        <dbReference type="ARBA" id="ARBA00022832"/>
    </source>
</evidence>
<dbReference type="InterPro" id="IPR036250">
    <property type="entry name" value="AcylCo_DH-like_C"/>
</dbReference>
<dbReference type="EMBL" id="JAHYIQ010000048">
    <property type="protein sequence ID" value="KAK1117778.1"/>
    <property type="molecule type" value="Genomic_DNA"/>
</dbReference>
<organism evidence="17 18">
    <name type="scientific">Melipona bicolor</name>
    <dbReference type="NCBI Taxonomy" id="60889"/>
    <lineage>
        <taxon>Eukaryota</taxon>
        <taxon>Metazoa</taxon>
        <taxon>Ecdysozoa</taxon>
        <taxon>Arthropoda</taxon>
        <taxon>Hexapoda</taxon>
        <taxon>Insecta</taxon>
        <taxon>Pterygota</taxon>
        <taxon>Neoptera</taxon>
        <taxon>Endopterygota</taxon>
        <taxon>Hymenoptera</taxon>
        <taxon>Apocrita</taxon>
        <taxon>Aculeata</taxon>
        <taxon>Apoidea</taxon>
        <taxon>Anthophila</taxon>
        <taxon>Apidae</taxon>
        <taxon>Melipona</taxon>
    </lineage>
</organism>
<keyword evidence="9" id="KW-0443">Lipid metabolism</keyword>
<dbReference type="PANTHER" id="PTHR10909">
    <property type="entry name" value="ELECTRON TRANSPORT OXIDOREDUCTASE"/>
    <property type="match status" value="1"/>
</dbReference>
<dbReference type="GO" id="GO:0033540">
    <property type="term" value="P:fatty acid beta-oxidation using acyl-CoA oxidase"/>
    <property type="evidence" value="ECO:0007669"/>
    <property type="project" value="TreeGrafter"/>
</dbReference>
<evidence type="ECO:0000256" key="6">
    <source>
        <dbReference type="ARBA" id="ARBA00022827"/>
    </source>
</evidence>
<accession>A0AA40KF37</accession>
<dbReference type="Pfam" id="PF01756">
    <property type="entry name" value="ACOX"/>
    <property type="match status" value="1"/>
</dbReference>
<dbReference type="SUPFAM" id="SSF47203">
    <property type="entry name" value="Acyl-CoA dehydrogenase C-terminal domain-like"/>
    <property type="match status" value="2"/>
</dbReference>
<proteinExistence type="inferred from homology"/>
<dbReference type="InterPro" id="IPR055060">
    <property type="entry name" value="ACOX_C_alpha1"/>
</dbReference>
<dbReference type="Proteomes" id="UP001177670">
    <property type="component" value="Unassembled WGS sequence"/>
</dbReference>
<feature type="binding site" evidence="13">
    <location>
        <position position="152"/>
    </location>
    <ligand>
        <name>FAD</name>
        <dbReference type="ChEBI" id="CHEBI:57692"/>
    </ligand>
</feature>
<dbReference type="InterPro" id="IPR012258">
    <property type="entry name" value="Acyl-CoA_oxidase"/>
</dbReference>
<dbReference type="InterPro" id="IPR009100">
    <property type="entry name" value="AcylCoA_DH/oxidase_NM_dom_sf"/>
</dbReference>
<evidence type="ECO:0000256" key="13">
    <source>
        <dbReference type="PIRSR" id="PIRSR000168-2"/>
    </source>
</evidence>
<dbReference type="Gene3D" id="2.40.110.10">
    <property type="entry name" value="Butyryl-CoA Dehydrogenase, subunit A, domain 2"/>
    <property type="match status" value="1"/>
</dbReference>